<comment type="caution">
    <text evidence="3">The sequence shown here is derived from an EMBL/GenBank/DDBJ whole genome shotgun (WGS) entry which is preliminary data.</text>
</comment>
<dbReference type="Pfam" id="PF01757">
    <property type="entry name" value="Acyl_transf_3"/>
    <property type="match status" value="1"/>
</dbReference>
<feature type="transmembrane region" description="Helical" evidence="1">
    <location>
        <begin position="110"/>
        <end position="128"/>
    </location>
</feature>
<keyword evidence="1" id="KW-0812">Transmembrane</keyword>
<feature type="domain" description="Acyltransferase 3" evidence="2">
    <location>
        <begin position="9"/>
        <end position="348"/>
    </location>
</feature>
<organism evidence="3 4">
    <name type="scientific">Sabulicella glaciei</name>
    <dbReference type="NCBI Taxonomy" id="2984948"/>
    <lineage>
        <taxon>Bacteria</taxon>
        <taxon>Pseudomonadati</taxon>
        <taxon>Pseudomonadota</taxon>
        <taxon>Alphaproteobacteria</taxon>
        <taxon>Acetobacterales</taxon>
        <taxon>Acetobacteraceae</taxon>
        <taxon>Sabulicella</taxon>
    </lineage>
</organism>
<evidence type="ECO:0000256" key="1">
    <source>
        <dbReference type="SAM" id="Phobius"/>
    </source>
</evidence>
<dbReference type="RefSeq" id="WP_301591715.1">
    <property type="nucleotide sequence ID" value="NZ_JAPFQI010000017.1"/>
</dbReference>
<dbReference type="GO" id="GO:0016746">
    <property type="term" value="F:acyltransferase activity"/>
    <property type="evidence" value="ECO:0007669"/>
    <property type="project" value="UniProtKB-KW"/>
</dbReference>
<evidence type="ECO:0000313" key="3">
    <source>
        <dbReference type="EMBL" id="MCW8087511.1"/>
    </source>
</evidence>
<dbReference type="EMBL" id="JAPFQI010000017">
    <property type="protein sequence ID" value="MCW8087511.1"/>
    <property type="molecule type" value="Genomic_DNA"/>
</dbReference>
<dbReference type="InterPro" id="IPR002656">
    <property type="entry name" value="Acyl_transf_3_dom"/>
</dbReference>
<proteinExistence type="predicted"/>
<feature type="transmembrane region" description="Helical" evidence="1">
    <location>
        <begin position="235"/>
        <end position="255"/>
    </location>
</feature>
<feature type="transmembrane region" description="Helical" evidence="1">
    <location>
        <begin position="38"/>
        <end position="57"/>
    </location>
</feature>
<dbReference type="PANTHER" id="PTHR23028:SF53">
    <property type="entry name" value="ACYL_TRANSF_3 DOMAIN-CONTAINING PROTEIN"/>
    <property type="match status" value="1"/>
</dbReference>
<gene>
    <name evidence="3" type="ORF">OF850_17935</name>
</gene>
<protein>
    <submittedName>
        <fullName evidence="3">Acyltransferase</fullName>
    </submittedName>
</protein>
<accession>A0ABT3NZF4</accession>
<feature type="transmembrane region" description="Helical" evidence="1">
    <location>
        <begin position="289"/>
        <end position="312"/>
    </location>
</feature>
<keyword evidence="1" id="KW-1133">Transmembrane helix</keyword>
<evidence type="ECO:0000259" key="2">
    <source>
        <dbReference type="Pfam" id="PF01757"/>
    </source>
</evidence>
<feature type="transmembrane region" description="Helical" evidence="1">
    <location>
        <begin position="262"/>
        <end position="283"/>
    </location>
</feature>
<keyword evidence="4" id="KW-1185">Reference proteome</keyword>
<reference evidence="3 4" key="1">
    <citation type="submission" date="2022-10" db="EMBL/GenBank/DDBJ databases">
        <title>Roseococcus glaciei nov., sp. nov., isolated from glacier.</title>
        <authorList>
            <person name="Liu Q."/>
            <person name="Xin Y.-H."/>
        </authorList>
    </citation>
    <scope>NUCLEOTIDE SEQUENCE [LARGE SCALE GENOMIC DNA]</scope>
    <source>
        <strain evidence="3 4">MDT2-1-1</strain>
    </source>
</reference>
<feature type="transmembrane region" description="Helical" evidence="1">
    <location>
        <begin position="165"/>
        <end position="186"/>
    </location>
</feature>
<feature type="transmembrane region" description="Helical" evidence="1">
    <location>
        <begin position="140"/>
        <end position="159"/>
    </location>
</feature>
<sequence>MEILKPLTSLRFFAALSIVMLHSMLYFPWASVFRGFPLVYGVSFFFVLSGFILTHVYSQRPTSYNRFMWARFAKLWPVHAATLLMVLLFIRPDSQQLPGTGWFDPRLAMVANLFLVHSIIPFELYVFSWNSVSWSISTEIGFYLAFPMLLLGLRGTWHIKLFGCFGFILLYGIAFDVFSVPVVNNFTSLGQEFLTYSSPLFRLAEFVVGMSAYALSHRWRNANISVWLQTAAEAAALLILVAWFVYGFPAVYGLLLQKAPSILLRWFTVGGSCFAFALVIAVFSKGKGLIGHVLSTRPLVWLGEISFALYMVHQITMKWFYLKRIEGLIDPAGPILAFGACIALAALLHHGVEVPMHSRLTGRRPWFRKASASVSPEARLITPESASST</sequence>
<feature type="transmembrane region" description="Helical" evidence="1">
    <location>
        <begin position="69"/>
        <end position="90"/>
    </location>
</feature>
<keyword evidence="3" id="KW-0012">Acyltransferase</keyword>
<keyword evidence="3" id="KW-0808">Transferase</keyword>
<keyword evidence="1" id="KW-0472">Membrane</keyword>
<evidence type="ECO:0000313" key="4">
    <source>
        <dbReference type="Proteomes" id="UP001526430"/>
    </source>
</evidence>
<name>A0ABT3NZF4_9PROT</name>
<dbReference type="PANTHER" id="PTHR23028">
    <property type="entry name" value="ACETYLTRANSFERASE"/>
    <property type="match status" value="1"/>
</dbReference>
<feature type="transmembrane region" description="Helical" evidence="1">
    <location>
        <begin position="193"/>
        <end position="215"/>
    </location>
</feature>
<dbReference type="Proteomes" id="UP001526430">
    <property type="component" value="Unassembled WGS sequence"/>
</dbReference>
<feature type="transmembrane region" description="Helical" evidence="1">
    <location>
        <begin position="12"/>
        <end position="32"/>
    </location>
</feature>
<dbReference type="InterPro" id="IPR050879">
    <property type="entry name" value="Acyltransferase_3"/>
</dbReference>
<feature type="transmembrane region" description="Helical" evidence="1">
    <location>
        <begin position="333"/>
        <end position="352"/>
    </location>
</feature>